<keyword evidence="3 10" id="KW-0328">Glycosyltransferase</keyword>
<keyword evidence="7 8" id="KW-0472">Membrane</keyword>
<organism evidence="10 11">
    <name type="scientific">Bdellovibrio svalbardensis</name>
    <dbReference type="NCBI Taxonomy" id="2972972"/>
    <lineage>
        <taxon>Bacteria</taxon>
        <taxon>Pseudomonadati</taxon>
        <taxon>Bdellovibrionota</taxon>
        <taxon>Bdellovibrionia</taxon>
        <taxon>Bdellovibrionales</taxon>
        <taxon>Pseudobdellovibrionaceae</taxon>
        <taxon>Bdellovibrio</taxon>
    </lineage>
</organism>
<feature type="transmembrane region" description="Helical" evidence="8">
    <location>
        <begin position="531"/>
        <end position="547"/>
    </location>
</feature>
<comment type="subcellular location">
    <subcellularLocation>
        <location evidence="1">Cell membrane</location>
        <topology evidence="1">Multi-pass membrane protein</topology>
    </subcellularLocation>
</comment>
<reference evidence="10" key="1">
    <citation type="submission" date="2022-08" db="EMBL/GenBank/DDBJ databases">
        <title>Novel Bdellovibrio Species Isolated from Svalbard: Designation Bdellovibrio svalbardensis.</title>
        <authorList>
            <person name="Mitchell R.J."/>
            <person name="Choi S.Y."/>
        </authorList>
    </citation>
    <scope>NUCLEOTIDE SEQUENCE</scope>
    <source>
        <strain evidence="10">PAP01</strain>
    </source>
</reference>
<feature type="transmembrane region" description="Helical" evidence="8">
    <location>
        <begin position="559"/>
        <end position="580"/>
    </location>
</feature>
<feature type="transmembrane region" description="Helical" evidence="8">
    <location>
        <begin position="303"/>
        <end position="322"/>
    </location>
</feature>
<evidence type="ECO:0000313" key="11">
    <source>
        <dbReference type="Proteomes" id="UP001152321"/>
    </source>
</evidence>
<feature type="transmembrane region" description="Helical" evidence="8">
    <location>
        <begin position="334"/>
        <end position="363"/>
    </location>
</feature>
<evidence type="ECO:0000313" key="10">
    <source>
        <dbReference type="EMBL" id="MDG0815165.1"/>
    </source>
</evidence>
<evidence type="ECO:0000256" key="3">
    <source>
        <dbReference type="ARBA" id="ARBA00022676"/>
    </source>
</evidence>
<evidence type="ECO:0000256" key="6">
    <source>
        <dbReference type="ARBA" id="ARBA00022989"/>
    </source>
</evidence>
<dbReference type="Proteomes" id="UP001152321">
    <property type="component" value="Unassembled WGS sequence"/>
</dbReference>
<evidence type="ECO:0000256" key="2">
    <source>
        <dbReference type="ARBA" id="ARBA00022475"/>
    </source>
</evidence>
<keyword evidence="4 10" id="KW-0808">Transferase</keyword>
<feature type="transmembrane region" description="Helical" evidence="8">
    <location>
        <begin position="506"/>
        <end position="524"/>
    </location>
</feature>
<dbReference type="EMBL" id="JANRMI010000001">
    <property type="protein sequence ID" value="MDG0815165.1"/>
    <property type="molecule type" value="Genomic_DNA"/>
</dbReference>
<dbReference type="Pfam" id="PF13231">
    <property type="entry name" value="PMT_2"/>
    <property type="match status" value="1"/>
</dbReference>
<keyword evidence="2" id="KW-1003">Cell membrane</keyword>
<dbReference type="EC" id="2.4.-.-" evidence="10"/>
<keyword evidence="6 8" id="KW-1133">Transmembrane helix</keyword>
<proteinExistence type="predicted"/>
<dbReference type="InterPro" id="IPR050297">
    <property type="entry name" value="LipidA_mod_glycosyltrf_83"/>
</dbReference>
<feature type="transmembrane region" description="Helical" evidence="8">
    <location>
        <begin position="375"/>
        <end position="393"/>
    </location>
</feature>
<dbReference type="PANTHER" id="PTHR33908:SF11">
    <property type="entry name" value="MEMBRANE PROTEIN"/>
    <property type="match status" value="1"/>
</dbReference>
<feature type="transmembrane region" description="Helical" evidence="8">
    <location>
        <begin position="184"/>
        <end position="204"/>
    </location>
</feature>
<dbReference type="RefSeq" id="WP_277576641.1">
    <property type="nucleotide sequence ID" value="NZ_JANRMI010000001.1"/>
</dbReference>
<name>A0ABT6DFY6_9BACT</name>
<dbReference type="InterPro" id="IPR038731">
    <property type="entry name" value="RgtA/B/C-like"/>
</dbReference>
<comment type="caution">
    <text evidence="10">The sequence shown here is derived from an EMBL/GenBank/DDBJ whole genome shotgun (WGS) entry which is preliminary data.</text>
</comment>
<accession>A0ABT6DFY6</accession>
<evidence type="ECO:0000256" key="5">
    <source>
        <dbReference type="ARBA" id="ARBA00022692"/>
    </source>
</evidence>
<dbReference type="PANTHER" id="PTHR33908">
    <property type="entry name" value="MANNOSYLTRANSFERASE YKCB-RELATED"/>
    <property type="match status" value="1"/>
</dbReference>
<feature type="transmembrane region" description="Helical" evidence="8">
    <location>
        <begin position="262"/>
        <end position="291"/>
    </location>
</feature>
<protein>
    <submittedName>
        <fullName evidence="10">Glycosyltransferase family 39 protein</fullName>
        <ecNumber evidence="10">2.4.-.-</ecNumber>
    </submittedName>
</protein>
<feature type="transmembrane region" description="Helical" evidence="8">
    <location>
        <begin position="154"/>
        <end position="172"/>
    </location>
</feature>
<feature type="transmembrane region" description="Helical" evidence="8">
    <location>
        <begin position="12"/>
        <end position="35"/>
    </location>
</feature>
<sequence>MSIRSLLHKPHFLLKLGIVVILGIIAWFCAVTPRWDTTEVIYPDLYTDYQAPSSLVQNRSHENGLYWMKFKVAPQLFPLERLRLRIWGCLDFITTNNREWNLPTNEKLRCDNQNGMLLRQASSTFKEATTWSFSGQTNGGRYGVYLEKDWTEPILIFALGILFLVMAGMLYSTLPIQNKKWRMFAILILGAGFALRFYSVFIISPPQITLQSDMAGYFQRAVEILRGEYNLDQNFQPLGYTFWSLLMRAIGGWELLNWSQVFASWGTSLLIFLMALEYFGLMAGLFSLILATLHFPQISFASYHLAECLYTFLLTFAMWWIFRTFKKEQPWKYFVAGLLLMISFYFKGNHAVFVPLFSILLLLKDRTDLKKSLRNVSAMALGCIVIMTPHLAWTQYAYNKAMPGPTAGGLNFVEGKCPWKNNQDSAGNNWMSPLFNETGERASKKWPRPFTDQSYFWGEGIKCVQENPQIMLTSFRYIYYLFAGNELWPAGFNHTFVAVYGPWKNIYYYLLLPMSLLGFILLYLRGHKESQVLAMLMLSIFLTVYIFKSENRFRVPVDMTLIIWSGYSLSWIFANIRSLFSAKIELPRLEQTDS</sequence>
<keyword evidence="5 8" id="KW-0812">Transmembrane</keyword>
<keyword evidence="11" id="KW-1185">Reference proteome</keyword>
<dbReference type="GO" id="GO:0016757">
    <property type="term" value="F:glycosyltransferase activity"/>
    <property type="evidence" value="ECO:0007669"/>
    <property type="project" value="UniProtKB-KW"/>
</dbReference>
<evidence type="ECO:0000259" key="9">
    <source>
        <dbReference type="Pfam" id="PF13231"/>
    </source>
</evidence>
<gene>
    <name evidence="10" type="ORF">NWE73_02250</name>
</gene>
<evidence type="ECO:0000256" key="8">
    <source>
        <dbReference type="SAM" id="Phobius"/>
    </source>
</evidence>
<evidence type="ECO:0000256" key="1">
    <source>
        <dbReference type="ARBA" id="ARBA00004651"/>
    </source>
</evidence>
<feature type="domain" description="Glycosyltransferase RgtA/B/C/D-like" evidence="9">
    <location>
        <begin position="258"/>
        <end position="393"/>
    </location>
</feature>
<evidence type="ECO:0000256" key="7">
    <source>
        <dbReference type="ARBA" id="ARBA00023136"/>
    </source>
</evidence>
<evidence type="ECO:0000256" key="4">
    <source>
        <dbReference type="ARBA" id="ARBA00022679"/>
    </source>
</evidence>